<dbReference type="AlphaFoldDB" id="X0V9H6"/>
<organism evidence="1">
    <name type="scientific">marine sediment metagenome</name>
    <dbReference type="NCBI Taxonomy" id="412755"/>
    <lineage>
        <taxon>unclassified sequences</taxon>
        <taxon>metagenomes</taxon>
        <taxon>ecological metagenomes</taxon>
    </lineage>
</organism>
<feature type="non-terminal residue" evidence="1">
    <location>
        <position position="1"/>
    </location>
</feature>
<feature type="non-terminal residue" evidence="1">
    <location>
        <position position="271"/>
    </location>
</feature>
<proteinExistence type="predicted"/>
<comment type="caution">
    <text evidence="1">The sequence shown here is derived from an EMBL/GenBank/DDBJ whole genome shotgun (WGS) entry which is preliminary data.</text>
</comment>
<protein>
    <submittedName>
        <fullName evidence="1">Uncharacterized protein</fullName>
    </submittedName>
</protein>
<name>X0V9H6_9ZZZZ</name>
<accession>X0V9H6</accession>
<evidence type="ECO:0000313" key="1">
    <source>
        <dbReference type="EMBL" id="GAG09133.1"/>
    </source>
</evidence>
<gene>
    <name evidence="1" type="ORF">S01H1_35117</name>
</gene>
<sequence>LDLMLDKIEGESAKERFWTKSEKGVIKIIHLSFKEFLEEHGFYKFNPEGSKSYVFVRVTNNLIDHTSEKEIKDFVLNYLLEDDDTSIYNYFAEHTRYFREEFLTLLSSIDVFFIEDTADTSYLYYRNCAVKVTETEIVPIDYIDLGGYVWKDHVIDRTFIMCERHECDYQQFIHNIAGGTTERVNSMYSTIGYMLHGFKNLSYCPAVILNDEIISDNPEGGTGKGLFMKGLAEMKKLVVIDGKSFDFARSFAYQLVSADTQVLCFDDVKKY</sequence>
<dbReference type="EMBL" id="BARS01021919">
    <property type="protein sequence ID" value="GAG09133.1"/>
    <property type="molecule type" value="Genomic_DNA"/>
</dbReference>
<reference evidence="1" key="1">
    <citation type="journal article" date="2014" name="Front. Microbiol.">
        <title>High frequency of phylogenetically diverse reductive dehalogenase-homologous genes in deep subseafloor sedimentary metagenomes.</title>
        <authorList>
            <person name="Kawai M."/>
            <person name="Futagami T."/>
            <person name="Toyoda A."/>
            <person name="Takaki Y."/>
            <person name="Nishi S."/>
            <person name="Hori S."/>
            <person name="Arai W."/>
            <person name="Tsubouchi T."/>
            <person name="Morono Y."/>
            <person name="Uchiyama I."/>
            <person name="Ito T."/>
            <person name="Fujiyama A."/>
            <person name="Inagaki F."/>
            <person name="Takami H."/>
        </authorList>
    </citation>
    <scope>NUCLEOTIDE SEQUENCE</scope>
    <source>
        <strain evidence="1">Expedition CK06-06</strain>
    </source>
</reference>